<name>A0A6N8UF23_9FIRM</name>
<dbReference type="GO" id="GO:0071555">
    <property type="term" value="P:cell wall organization"/>
    <property type="evidence" value="ECO:0007669"/>
    <property type="project" value="UniProtKB-KW"/>
</dbReference>
<feature type="domain" description="Peptidase S11 D-Ala-D-Ala carboxypeptidase A C-terminal" evidence="17">
    <location>
        <begin position="281"/>
        <end position="371"/>
    </location>
</feature>
<evidence type="ECO:0000256" key="4">
    <source>
        <dbReference type="ARBA" id="ARBA00012448"/>
    </source>
</evidence>
<dbReference type="PANTHER" id="PTHR21581">
    <property type="entry name" value="D-ALANYL-D-ALANINE CARBOXYPEPTIDASE"/>
    <property type="match status" value="1"/>
</dbReference>
<evidence type="ECO:0000256" key="2">
    <source>
        <dbReference type="ARBA" id="ARBA00004752"/>
    </source>
</evidence>
<feature type="active site" description="Proton acceptor" evidence="13">
    <location>
        <position position="66"/>
    </location>
</feature>
<dbReference type="InterPro" id="IPR012338">
    <property type="entry name" value="Beta-lactam/transpept-like"/>
</dbReference>
<comment type="pathway">
    <text evidence="2">Cell wall biogenesis; peptidoglycan biosynthesis.</text>
</comment>
<dbReference type="UniPathway" id="UPA00219"/>
<dbReference type="Pfam" id="PF07943">
    <property type="entry name" value="PBP5_C"/>
    <property type="match status" value="1"/>
</dbReference>
<keyword evidence="11" id="KW-0961">Cell wall biogenesis/degradation</keyword>
<keyword evidence="7 16" id="KW-0732">Signal</keyword>
<accession>A0A6N8UF23</accession>
<dbReference type="EMBL" id="WUUQ01000002">
    <property type="protein sequence ID" value="MXQ73917.1"/>
    <property type="molecule type" value="Genomic_DNA"/>
</dbReference>
<dbReference type="SMART" id="SM00936">
    <property type="entry name" value="PBP5_C"/>
    <property type="match status" value="1"/>
</dbReference>
<evidence type="ECO:0000313" key="18">
    <source>
        <dbReference type="EMBL" id="MXQ73917.1"/>
    </source>
</evidence>
<evidence type="ECO:0000256" key="3">
    <source>
        <dbReference type="ARBA" id="ARBA00007164"/>
    </source>
</evidence>
<dbReference type="SUPFAM" id="SSF69189">
    <property type="entry name" value="Penicillin-binding protein associated domain"/>
    <property type="match status" value="1"/>
</dbReference>
<feature type="signal peptide" evidence="16">
    <location>
        <begin position="1"/>
        <end position="18"/>
    </location>
</feature>
<evidence type="ECO:0000256" key="5">
    <source>
        <dbReference type="ARBA" id="ARBA00022645"/>
    </source>
</evidence>
<evidence type="ECO:0000313" key="19">
    <source>
        <dbReference type="Proteomes" id="UP000434036"/>
    </source>
</evidence>
<gene>
    <name evidence="18" type="ORF">GSF08_08185</name>
</gene>
<keyword evidence="6" id="KW-0645">Protease</keyword>
<dbReference type="InterPro" id="IPR015956">
    <property type="entry name" value="Peniciliin-bd_prot_C_sf"/>
</dbReference>
<dbReference type="Gene3D" id="2.60.410.10">
    <property type="entry name" value="D-Ala-D-Ala carboxypeptidase, C-terminal domain"/>
    <property type="match status" value="1"/>
</dbReference>
<proteinExistence type="inferred from homology"/>
<evidence type="ECO:0000259" key="17">
    <source>
        <dbReference type="SMART" id="SM00936"/>
    </source>
</evidence>
<dbReference type="RefSeq" id="WP_160625317.1">
    <property type="nucleotide sequence ID" value="NZ_WUUQ01000002.1"/>
</dbReference>
<comment type="caution">
    <text evidence="18">The sequence shown here is derived from an EMBL/GenBank/DDBJ whole genome shotgun (WGS) entry which is preliminary data.</text>
</comment>
<dbReference type="InterPro" id="IPR018044">
    <property type="entry name" value="Peptidase_S11"/>
</dbReference>
<dbReference type="EC" id="3.4.16.4" evidence="4"/>
<dbReference type="AlphaFoldDB" id="A0A6N8UF23"/>
<evidence type="ECO:0000256" key="16">
    <source>
        <dbReference type="SAM" id="SignalP"/>
    </source>
</evidence>
<dbReference type="Pfam" id="PF00768">
    <property type="entry name" value="Peptidase_S11"/>
    <property type="match status" value="1"/>
</dbReference>
<evidence type="ECO:0000256" key="8">
    <source>
        <dbReference type="ARBA" id="ARBA00022801"/>
    </source>
</evidence>
<comment type="catalytic activity">
    <reaction evidence="12">
        <text>Preferential cleavage: (Ac)2-L-Lys-D-Ala-|-D-Ala. Also transpeptidation of peptidyl-alanyl moieties that are N-acyl substituents of D-alanine.</text>
        <dbReference type="EC" id="3.4.16.4"/>
    </reaction>
</comment>
<protein>
    <recommendedName>
        <fullName evidence="4">serine-type D-Ala-D-Ala carboxypeptidase</fullName>
        <ecNumber evidence="4">3.4.16.4</ecNumber>
    </recommendedName>
</protein>
<comment type="similarity">
    <text evidence="3 15">Belongs to the peptidase S11 family.</text>
</comment>
<keyword evidence="19" id="KW-1185">Reference proteome</keyword>
<evidence type="ECO:0000256" key="14">
    <source>
        <dbReference type="PIRSR" id="PIRSR618044-2"/>
    </source>
</evidence>
<dbReference type="Gene3D" id="3.40.710.10">
    <property type="entry name" value="DD-peptidase/beta-lactamase superfamily"/>
    <property type="match status" value="1"/>
</dbReference>
<reference evidence="18 19" key="1">
    <citation type="submission" date="2019-12" db="EMBL/GenBank/DDBJ databases">
        <authorList>
            <person name="Yang R."/>
        </authorList>
    </citation>
    <scope>NUCLEOTIDE SEQUENCE [LARGE SCALE GENOMIC DNA]</scope>
    <source>
        <strain evidence="18 19">DONG20-135</strain>
    </source>
</reference>
<evidence type="ECO:0000256" key="13">
    <source>
        <dbReference type="PIRSR" id="PIRSR618044-1"/>
    </source>
</evidence>
<evidence type="ECO:0000256" key="9">
    <source>
        <dbReference type="ARBA" id="ARBA00022960"/>
    </source>
</evidence>
<evidence type="ECO:0000256" key="10">
    <source>
        <dbReference type="ARBA" id="ARBA00022984"/>
    </source>
</evidence>
<evidence type="ECO:0000256" key="7">
    <source>
        <dbReference type="ARBA" id="ARBA00022729"/>
    </source>
</evidence>
<evidence type="ECO:0000256" key="1">
    <source>
        <dbReference type="ARBA" id="ARBA00003217"/>
    </source>
</evidence>
<dbReference type="SUPFAM" id="SSF56601">
    <property type="entry name" value="beta-lactamase/transpeptidase-like"/>
    <property type="match status" value="1"/>
</dbReference>
<dbReference type="PRINTS" id="PR00725">
    <property type="entry name" value="DADACBPTASE1"/>
</dbReference>
<dbReference type="InterPro" id="IPR012907">
    <property type="entry name" value="Peptidase_S11_C"/>
</dbReference>
<evidence type="ECO:0000256" key="6">
    <source>
        <dbReference type="ARBA" id="ARBA00022670"/>
    </source>
</evidence>
<keyword evidence="10" id="KW-0573">Peptidoglycan synthesis</keyword>
<evidence type="ECO:0000256" key="15">
    <source>
        <dbReference type="RuleBase" id="RU004016"/>
    </source>
</evidence>
<dbReference type="Proteomes" id="UP000434036">
    <property type="component" value="Unassembled WGS sequence"/>
</dbReference>
<dbReference type="InterPro" id="IPR001967">
    <property type="entry name" value="Peptidase_S11_N"/>
</dbReference>
<dbReference type="PANTHER" id="PTHR21581:SF6">
    <property type="entry name" value="TRAFFICKING PROTEIN PARTICLE COMPLEX SUBUNIT 12"/>
    <property type="match status" value="1"/>
</dbReference>
<evidence type="ECO:0000256" key="11">
    <source>
        <dbReference type="ARBA" id="ARBA00023316"/>
    </source>
</evidence>
<feature type="chain" id="PRO_5038513666" description="serine-type D-Ala-D-Ala carboxypeptidase" evidence="16">
    <location>
        <begin position="19"/>
        <end position="387"/>
    </location>
</feature>
<evidence type="ECO:0000256" key="12">
    <source>
        <dbReference type="ARBA" id="ARBA00034000"/>
    </source>
</evidence>
<dbReference type="GO" id="GO:0009002">
    <property type="term" value="F:serine-type D-Ala-D-Ala carboxypeptidase activity"/>
    <property type="evidence" value="ECO:0007669"/>
    <property type="project" value="UniProtKB-EC"/>
</dbReference>
<reference evidence="18 19" key="2">
    <citation type="submission" date="2020-01" db="EMBL/GenBank/DDBJ databases">
        <title>Clostridiaceae sp. nov. isolated from the gut of human by culturomics.</title>
        <authorList>
            <person name="Chang Y."/>
        </authorList>
    </citation>
    <scope>NUCLEOTIDE SEQUENCE [LARGE SCALE GENOMIC DNA]</scope>
    <source>
        <strain evidence="18 19">DONG20-135</strain>
    </source>
</reference>
<dbReference type="GO" id="GO:0009252">
    <property type="term" value="P:peptidoglycan biosynthetic process"/>
    <property type="evidence" value="ECO:0007669"/>
    <property type="project" value="UniProtKB-UniPathway"/>
</dbReference>
<keyword evidence="8" id="KW-0378">Hydrolase</keyword>
<feature type="active site" evidence="13">
    <location>
        <position position="123"/>
    </location>
</feature>
<keyword evidence="9" id="KW-0133">Cell shape</keyword>
<dbReference type="InterPro" id="IPR037167">
    <property type="entry name" value="Peptidase_S11_C_sf"/>
</dbReference>
<dbReference type="GO" id="GO:0006508">
    <property type="term" value="P:proteolysis"/>
    <property type="evidence" value="ECO:0007669"/>
    <property type="project" value="UniProtKB-KW"/>
</dbReference>
<feature type="binding site" evidence="14">
    <location>
        <position position="231"/>
    </location>
    <ligand>
        <name>substrate</name>
    </ligand>
</feature>
<organism evidence="18 19">
    <name type="scientific">Copranaerobaculum intestinale</name>
    <dbReference type="NCBI Taxonomy" id="2692629"/>
    <lineage>
        <taxon>Bacteria</taxon>
        <taxon>Bacillati</taxon>
        <taxon>Bacillota</taxon>
        <taxon>Erysipelotrichia</taxon>
        <taxon>Erysipelotrichales</taxon>
        <taxon>Erysipelotrichaceae</taxon>
        <taxon>Copranaerobaculum</taxon>
    </lineage>
</organism>
<comment type="function">
    <text evidence="1">Removes C-terminal D-alanyl residues from sugar-peptide cell wall precursors.</text>
</comment>
<dbReference type="GO" id="GO:0008360">
    <property type="term" value="P:regulation of cell shape"/>
    <property type="evidence" value="ECO:0007669"/>
    <property type="project" value="UniProtKB-KW"/>
</dbReference>
<keyword evidence="5 18" id="KW-0121">Carboxypeptidase</keyword>
<feature type="active site" description="Acyl-ester intermediate" evidence="13">
    <location>
        <position position="63"/>
    </location>
</feature>
<sequence length="387" mass="43348">MKKILTVMLALVMSTAMMGWTIHGESKADIDLAKSAKGAYLMEYTSGKEIFKKNEKEKLFPASMTKMMGLLLIFEALNDNKLKWDDTVTTSELAASMGGSQVFLEVNETMSVKDMVKSICIASANDAMVAMAEKVGGTHDHFVQMMNDKANDLHLSNTHFVNTTGLHDPKHYSCAEDMAKIARALIQEGGDELLKITSTYDSYIREDSDKKFWLVNTNKLLKQYDGVDGLKTGFTQEALSCITVTAKKDNLRLISVVMGEPSSKVRNAETKQMLDYGFSQFSQGVLIPADTVIEKRKVANGKPKEVNLKTKNDLIYVFQKGSEPKEKSREIKITKENPPYQKGEVIATITIQMDDGYVIHEQLYADHGVEPLDYMDILMQSWNQSLF</sequence>